<evidence type="ECO:0000313" key="2">
    <source>
        <dbReference type="EMBL" id="KAK8874495.1"/>
    </source>
</evidence>
<organism evidence="2 3">
    <name type="scientific">Apiospora arundinis</name>
    <dbReference type="NCBI Taxonomy" id="335852"/>
    <lineage>
        <taxon>Eukaryota</taxon>
        <taxon>Fungi</taxon>
        <taxon>Dikarya</taxon>
        <taxon>Ascomycota</taxon>
        <taxon>Pezizomycotina</taxon>
        <taxon>Sordariomycetes</taxon>
        <taxon>Xylariomycetidae</taxon>
        <taxon>Amphisphaeriales</taxon>
        <taxon>Apiosporaceae</taxon>
        <taxon>Apiospora</taxon>
    </lineage>
</organism>
<keyword evidence="3" id="KW-1185">Reference proteome</keyword>
<evidence type="ECO:0000256" key="1">
    <source>
        <dbReference type="SAM" id="SignalP"/>
    </source>
</evidence>
<keyword evidence="1" id="KW-0732">Signal</keyword>
<feature type="signal peptide" evidence="1">
    <location>
        <begin position="1"/>
        <end position="19"/>
    </location>
</feature>
<proteinExistence type="predicted"/>
<name>A0ABR2JB64_9PEZI</name>
<comment type="caution">
    <text evidence="2">The sequence shown here is derived from an EMBL/GenBank/DDBJ whole genome shotgun (WGS) entry which is preliminary data.</text>
</comment>
<feature type="chain" id="PRO_5046066647" evidence="1">
    <location>
        <begin position="20"/>
        <end position="175"/>
    </location>
</feature>
<reference evidence="2 3" key="1">
    <citation type="journal article" date="2024" name="IMA Fungus">
        <title>Apiospora arundinis, a panoply of carbohydrate-active enzymes and secondary metabolites.</title>
        <authorList>
            <person name="Sorensen T."/>
            <person name="Petersen C."/>
            <person name="Muurmann A.T."/>
            <person name="Christiansen J.V."/>
            <person name="Brundto M.L."/>
            <person name="Overgaard C.K."/>
            <person name="Boysen A.T."/>
            <person name="Wollenberg R.D."/>
            <person name="Larsen T.O."/>
            <person name="Sorensen J.L."/>
            <person name="Nielsen K.L."/>
            <person name="Sondergaard T.E."/>
        </authorList>
    </citation>
    <scope>NUCLEOTIDE SEQUENCE [LARGE SCALE GENOMIC DNA]</scope>
    <source>
        <strain evidence="2 3">AAU 773</strain>
    </source>
</reference>
<gene>
    <name evidence="2" type="ORF">PGQ11_005009</name>
</gene>
<accession>A0ABR2JB64</accession>
<sequence length="175" mass="18080">MTEYRVFVALVGALKLGVALDLLDAEGLPVLGPPGSIAAIAEADIDVRAADEGDGLAVGVNHLAAGRRAAAADVEGDAAVGALERGRLCVKLAKAGGEEVGGQPAEEVGRRRVEEVCFQYDAEGAIVTLLDDPLSLALLFRGCCSRHGGEEAEEDGGVLHFDLVKMSMKDSVGLR</sequence>
<dbReference type="EMBL" id="JAPCWZ010000003">
    <property type="protein sequence ID" value="KAK8874495.1"/>
    <property type="molecule type" value="Genomic_DNA"/>
</dbReference>
<dbReference type="Proteomes" id="UP001390339">
    <property type="component" value="Unassembled WGS sequence"/>
</dbReference>
<protein>
    <submittedName>
        <fullName evidence="2">Uncharacterized protein</fullName>
    </submittedName>
</protein>
<evidence type="ECO:0000313" key="3">
    <source>
        <dbReference type="Proteomes" id="UP001390339"/>
    </source>
</evidence>